<feature type="domain" description="N-acetyltransferase" evidence="3">
    <location>
        <begin position="3"/>
        <end position="161"/>
    </location>
</feature>
<dbReference type="OrthoDB" id="9790865at2"/>
<evidence type="ECO:0000313" key="4">
    <source>
        <dbReference type="EMBL" id="EUJ23220.1"/>
    </source>
</evidence>
<keyword evidence="5" id="KW-1185">Reference proteome</keyword>
<comment type="caution">
    <text evidence="4">The sequence shown here is derived from an EMBL/GenBank/DDBJ whole genome shotgun (WGS) entry which is preliminary data.</text>
</comment>
<dbReference type="AlphaFoldDB" id="W7BEH7"/>
<dbReference type="PROSITE" id="PS51186">
    <property type="entry name" value="GNAT"/>
    <property type="match status" value="1"/>
</dbReference>
<reference evidence="4 5" key="1">
    <citation type="journal article" date="2014" name="Int. J. Syst. Evol. Microbiol.">
        <title>Listeria floridensis sp. nov., Listeria aquatica sp. nov., Listeria cornellensis sp. nov., Listeria riparia sp. nov. and Listeria grandensis sp. nov., from agricultural and natural environments.</title>
        <authorList>
            <person name="den Bakker H.C."/>
            <person name="Warchocki S."/>
            <person name="Wright E.M."/>
            <person name="Allred A.F."/>
            <person name="Ahlstrom C."/>
            <person name="Manuel C.S."/>
            <person name="Stasiewicz M.J."/>
            <person name="Burrell A."/>
            <person name="Roof S."/>
            <person name="Strawn L."/>
            <person name="Fortes E.D."/>
            <person name="Nightingale K.K."/>
            <person name="Kephart D."/>
            <person name="Wiedmann M."/>
        </authorList>
    </citation>
    <scope>NUCLEOTIDE SEQUENCE [LARGE SCALE GENOMIC DNA]</scope>
    <source>
        <strain evidence="5">FSL F6-971</strain>
    </source>
</reference>
<name>W7BEH7_9LIST</name>
<dbReference type="Pfam" id="PF00583">
    <property type="entry name" value="Acetyltransf_1"/>
    <property type="match status" value="1"/>
</dbReference>
<dbReference type="Proteomes" id="UP000019253">
    <property type="component" value="Unassembled WGS sequence"/>
</dbReference>
<keyword evidence="2" id="KW-0012">Acyltransferase</keyword>
<accession>W7BEH7</accession>
<keyword evidence="1 4" id="KW-0808">Transferase</keyword>
<dbReference type="PANTHER" id="PTHR43420:SF47">
    <property type="entry name" value="N-ACETYLTRANSFERASE DOMAIN-CONTAINING PROTEIN"/>
    <property type="match status" value="1"/>
</dbReference>
<evidence type="ECO:0000259" key="3">
    <source>
        <dbReference type="PROSITE" id="PS51186"/>
    </source>
</evidence>
<sequence>MAIRITSQTEADIPALWEIEKTVMIKGTTPHIVKENEYEQFKQDIMAQQMLVAKDEDGVVLGSLIYHYPGSSVTRKRQWLFGISVSKAAQGKGVGKKLISSLFELGKENGIGKIAMRVMATNTSAIAFYKHLGFEQEAYFKREFWIDGEWVDDYQFAYYLD</sequence>
<dbReference type="GO" id="GO:0016747">
    <property type="term" value="F:acyltransferase activity, transferring groups other than amino-acyl groups"/>
    <property type="evidence" value="ECO:0007669"/>
    <property type="project" value="InterPro"/>
</dbReference>
<dbReference type="PANTHER" id="PTHR43420">
    <property type="entry name" value="ACETYLTRANSFERASE"/>
    <property type="match status" value="1"/>
</dbReference>
<organism evidence="4 5">
    <name type="scientific">Listeria grandensis FSL F6-0971</name>
    <dbReference type="NCBI Taxonomy" id="1265819"/>
    <lineage>
        <taxon>Bacteria</taxon>
        <taxon>Bacillati</taxon>
        <taxon>Bacillota</taxon>
        <taxon>Bacilli</taxon>
        <taxon>Bacillales</taxon>
        <taxon>Listeriaceae</taxon>
        <taxon>Listeria</taxon>
    </lineage>
</organism>
<dbReference type="InterPro" id="IPR050680">
    <property type="entry name" value="YpeA/RimI_acetyltransf"/>
</dbReference>
<dbReference type="PATRIC" id="fig|1265819.5.peg.1964"/>
<dbReference type="InterPro" id="IPR000182">
    <property type="entry name" value="GNAT_dom"/>
</dbReference>
<gene>
    <name evidence="4" type="ORF">PGRAN_09836</name>
</gene>
<dbReference type="RefSeq" id="WP_051998549.1">
    <property type="nucleotide sequence ID" value="NZ_AODD01000013.1"/>
</dbReference>
<protein>
    <submittedName>
        <fullName evidence="4">Acetyltransferase, GNAT family protein</fullName>
    </submittedName>
</protein>
<evidence type="ECO:0000256" key="2">
    <source>
        <dbReference type="ARBA" id="ARBA00023315"/>
    </source>
</evidence>
<evidence type="ECO:0000256" key="1">
    <source>
        <dbReference type="ARBA" id="ARBA00022679"/>
    </source>
</evidence>
<proteinExistence type="predicted"/>
<dbReference type="InterPro" id="IPR016181">
    <property type="entry name" value="Acyl_CoA_acyltransferase"/>
</dbReference>
<evidence type="ECO:0000313" key="5">
    <source>
        <dbReference type="Proteomes" id="UP000019253"/>
    </source>
</evidence>
<dbReference type="CDD" id="cd04301">
    <property type="entry name" value="NAT_SF"/>
    <property type="match status" value="1"/>
</dbReference>
<dbReference type="STRING" id="1265819.PGRAN_09836"/>
<dbReference type="SUPFAM" id="SSF55729">
    <property type="entry name" value="Acyl-CoA N-acyltransferases (Nat)"/>
    <property type="match status" value="1"/>
</dbReference>
<dbReference type="Gene3D" id="3.40.630.30">
    <property type="match status" value="1"/>
</dbReference>
<dbReference type="EMBL" id="AODD01000013">
    <property type="protein sequence ID" value="EUJ23220.1"/>
    <property type="molecule type" value="Genomic_DNA"/>
</dbReference>